<keyword evidence="1" id="KW-1133">Transmembrane helix</keyword>
<protein>
    <submittedName>
        <fullName evidence="3">DUF883 family protein</fullName>
    </submittedName>
</protein>
<dbReference type="Pfam" id="PF19029">
    <property type="entry name" value="DUF883_C"/>
    <property type="match status" value="1"/>
</dbReference>
<keyword evidence="1" id="KW-0812">Transmembrane</keyword>
<dbReference type="RefSeq" id="WP_201090726.1">
    <property type="nucleotide sequence ID" value="NZ_CP067393.1"/>
</dbReference>
<keyword evidence="4" id="KW-1185">Reference proteome</keyword>
<feature type="transmembrane region" description="Helical" evidence="1">
    <location>
        <begin position="92"/>
        <end position="110"/>
    </location>
</feature>
<proteinExistence type="predicted"/>
<sequence length="113" mass="12378">MENKLATETQQLTVIDETEKANKQEPSLNVLMILDNIEKLLTSTEKGAVLHHKMAGYLDEIKPLLNNPDIKIPDKGKEILNKANDFVQKRPLTTLGIAAGAGVLLALLAGHKK</sequence>
<accession>A0A974RXG1</accession>
<evidence type="ECO:0000256" key="1">
    <source>
        <dbReference type="SAM" id="Phobius"/>
    </source>
</evidence>
<evidence type="ECO:0000259" key="2">
    <source>
        <dbReference type="Pfam" id="PF19029"/>
    </source>
</evidence>
<evidence type="ECO:0000313" key="3">
    <source>
        <dbReference type="EMBL" id="QQP84829.1"/>
    </source>
</evidence>
<keyword evidence="1" id="KW-0472">Membrane</keyword>
<dbReference type="Proteomes" id="UP000595278">
    <property type="component" value="Chromosome"/>
</dbReference>
<organism evidence="3 4">
    <name type="scientific">Entomomonas asaccharolytica</name>
    <dbReference type="NCBI Taxonomy" id="2785331"/>
    <lineage>
        <taxon>Bacteria</taxon>
        <taxon>Pseudomonadati</taxon>
        <taxon>Pseudomonadota</taxon>
        <taxon>Gammaproteobacteria</taxon>
        <taxon>Pseudomonadales</taxon>
        <taxon>Pseudomonadaceae</taxon>
        <taxon>Entomomonas</taxon>
    </lineage>
</organism>
<reference evidence="3 4" key="1">
    <citation type="submission" date="2021-01" db="EMBL/GenBank/DDBJ databases">
        <title>Entomomonas sp. F2A isolated from a house cricket (Acheta domesticus).</title>
        <authorList>
            <person name="Spergser J."/>
            <person name="Busse H.-J."/>
        </authorList>
    </citation>
    <scope>NUCLEOTIDE SEQUENCE [LARGE SCALE GENOMIC DNA]</scope>
    <source>
        <strain evidence="3 4">F2A</strain>
    </source>
</reference>
<dbReference type="InterPro" id="IPR043605">
    <property type="entry name" value="DUF883_C"/>
</dbReference>
<gene>
    <name evidence="3" type="ORF">JHT90_10510</name>
</gene>
<evidence type="ECO:0000313" key="4">
    <source>
        <dbReference type="Proteomes" id="UP000595278"/>
    </source>
</evidence>
<dbReference type="EMBL" id="CP067393">
    <property type="protein sequence ID" value="QQP84829.1"/>
    <property type="molecule type" value="Genomic_DNA"/>
</dbReference>
<name>A0A974RXG1_9GAMM</name>
<feature type="domain" description="DUF883" evidence="2">
    <location>
        <begin position="83"/>
        <end position="109"/>
    </location>
</feature>
<dbReference type="KEGG" id="eaz:JHT90_10510"/>
<dbReference type="AlphaFoldDB" id="A0A974RXG1"/>